<evidence type="ECO:0000256" key="4">
    <source>
        <dbReference type="ARBA" id="ARBA00023136"/>
    </source>
</evidence>
<feature type="non-terminal residue" evidence="7">
    <location>
        <position position="1"/>
    </location>
</feature>
<feature type="transmembrane region" description="Helical" evidence="5">
    <location>
        <begin position="219"/>
        <end position="237"/>
    </location>
</feature>
<feature type="domain" description="Mechanosensitive ion channel MscS" evidence="6">
    <location>
        <begin position="262"/>
        <end position="327"/>
    </location>
</feature>
<protein>
    <submittedName>
        <fullName evidence="7">Mechanosensitive ion channel family protein</fullName>
    </submittedName>
</protein>
<dbReference type="GO" id="GO:0016020">
    <property type="term" value="C:membrane"/>
    <property type="evidence" value="ECO:0007669"/>
    <property type="project" value="UniProtKB-SubCell"/>
</dbReference>
<feature type="transmembrane region" description="Helical" evidence="5">
    <location>
        <begin position="60"/>
        <end position="81"/>
    </location>
</feature>
<dbReference type="InterPro" id="IPR010920">
    <property type="entry name" value="LSM_dom_sf"/>
</dbReference>
<comment type="subcellular location">
    <subcellularLocation>
        <location evidence="1">Membrane</location>
    </subcellularLocation>
</comment>
<dbReference type="Gene3D" id="2.30.30.60">
    <property type="match status" value="1"/>
</dbReference>
<feature type="transmembrane region" description="Helical" evidence="5">
    <location>
        <begin position="114"/>
        <end position="142"/>
    </location>
</feature>
<organism evidence="7">
    <name type="scientific">hydrothermal vent metagenome</name>
    <dbReference type="NCBI Taxonomy" id="652676"/>
    <lineage>
        <taxon>unclassified sequences</taxon>
        <taxon>metagenomes</taxon>
        <taxon>ecological metagenomes</taxon>
    </lineage>
</organism>
<dbReference type="EMBL" id="UOEB01000214">
    <property type="protein sequence ID" value="VAV85292.1"/>
    <property type="molecule type" value="Genomic_DNA"/>
</dbReference>
<evidence type="ECO:0000256" key="2">
    <source>
        <dbReference type="ARBA" id="ARBA00022692"/>
    </source>
</evidence>
<dbReference type="InterPro" id="IPR006685">
    <property type="entry name" value="MscS_channel_2nd"/>
</dbReference>
<dbReference type="PANTHER" id="PTHR30221">
    <property type="entry name" value="SMALL-CONDUCTANCE MECHANOSENSITIVE CHANNEL"/>
    <property type="match status" value="1"/>
</dbReference>
<feature type="transmembrane region" description="Helical" evidence="5">
    <location>
        <begin position="249"/>
        <end position="275"/>
    </location>
</feature>
<dbReference type="InterPro" id="IPR045275">
    <property type="entry name" value="MscS_archaea/bacteria_type"/>
</dbReference>
<feature type="non-terminal residue" evidence="7">
    <location>
        <position position="339"/>
    </location>
</feature>
<reference evidence="7" key="1">
    <citation type="submission" date="2018-06" db="EMBL/GenBank/DDBJ databases">
        <authorList>
            <person name="Zhirakovskaya E."/>
        </authorList>
    </citation>
    <scope>NUCLEOTIDE SEQUENCE</scope>
</reference>
<dbReference type="Pfam" id="PF00924">
    <property type="entry name" value="MS_channel_2nd"/>
    <property type="match status" value="1"/>
</dbReference>
<keyword evidence="2 5" id="KW-0812">Transmembrane</keyword>
<dbReference type="Gene3D" id="1.10.287.1260">
    <property type="match status" value="1"/>
</dbReference>
<evidence type="ECO:0000259" key="6">
    <source>
        <dbReference type="Pfam" id="PF00924"/>
    </source>
</evidence>
<proteinExistence type="predicted"/>
<sequence>GVDFINIMYNDALAFTTTKEDALAFNLSLDQLSNQQLNALKTHLNQKNENLSLKEWMVRGGYFILSLIVLVLFLKLVRWVFNLIDTRLSKFEKTFLKRNKNILRYFIPKKTKNIFVFLSKVTRIIIIITFLLTYLPFMFSFFPLTEGIVTVFYDYIAMPIKFLFFGFINFIPSLIFILVIIYFTRYIIRVAKDVVEDIENEKFIVKGFHKDWANPTEKILRVVIYSFALVLIFPHIPGSNSAAFKGVSIFIGAMVSFGSTSAIANIVAGIVITYMRPFQIGDRVKIDHIVGDVVEKTSLITRVRTVKNVEVTIPNANIVNGNIINYSTKAKESGVILHT</sequence>
<gene>
    <name evidence="7" type="ORF">MNBD_BACTEROID02-97</name>
</gene>
<keyword evidence="3 5" id="KW-1133">Transmembrane helix</keyword>
<accession>A0A3B0QYD2</accession>
<evidence type="ECO:0000256" key="5">
    <source>
        <dbReference type="SAM" id="Phobius"/>
    </source>
</evidence>
<name>A0A3B0QYD2_9ZZZZ</name>
<dbReference type="GO" id="GO:0008381">
    <property type="term" value="F:mechanosensitive monoatomic ion channel activity"/>
    <property type="evidence" value="ECO:0007669"/>
    <property type="project" value="InterPro"/>
</dbReference>
<dbReference type="AlphaFoldDB" id="A0A3B0QYD2"/>
<evidence type="ECO:0000313" key="7">
    <source>
        <dbReference type="EMBL" id="VAV85292.1"/>
    </source>
</evidence>
<dbReference type="InterPro" id="IPR023408">
    <property type="entry name" value="MscS_beta-dom_sf"/>
</dbReference>
<evidence type="ECO:0000256" key="1">
    <source>
        <dbReference type="ARBA" id="ARBA00004370"/>
    </source>
</evidence>
<dbReference type="SUPFAM" id="SSF50182">
    <property type="entry name" value="Sm-like ribonucleoproteins"/>
    <property type="match status" value="1"/>
</dbReference>
<keyword evidence="4 5" id="KW-0472">Membrane</keyword>
<evidence type="ECO:0000256" key="3">
    <source>
        <dbReference type="ARBA" id="ARBA00022989"/>
    </source>
</evidence>
<feature type="transmembrane region" description="Helical" evidence="5">
    <location>
        <begin position="162"/>
        <end position="183"/>
    </location>
</feature>
<dbReference type="PANTHER" id="PTHR30221:SF18">
    <property type="entry name" value="SLL0590 PROTEIN"/>
    <property type="match status" value="1"/>
</dbReference>